<accession>A0AC58RVP9</accession>
<reference evidence="2" key="2">
    <citation type="submission" date="2025-08" db="UniProtKB">
        <authorList>
            <consortium name="RefSeq"/>
        </authorList>
    </citation>
    <scope>IDENTIFICATION</scope>
    <source>
        <tissue evidence="2">Leaf</tissue>
    </source>
</reference>
<evidence type="ECO:0000313" key="1">
    <source>
        <dbReference type="Proteomes" id="UP000790787"/>
    </source>
</evidence>
<protein>
    <submittedName>
        <fullName evidence="2">Mitochondrial protein AtMg00860</fullName>
    </submittedName>
</protein>
<organism evidence="1 2">
    <name type="scientific">Nicotiana tabacum</name>
    <name type="common">Common tobacco</name>
    <dbReference type="NCBI Taxonomy" id="4097"/>
    <lineage>
        <taxon>Eukaryota</taxon>
        <taxon>Viridiplantae</taxon>
        <taxon>Streptophyta</taxon>
        <taxon>Embryophyta</taxon>
        <taxon>Tracheophyta</taxon>
        <taxon>Spermatophyta</taxon>
        <taxon>Magnoliopsida</taxon>
        <taxon>eudicotyledons</taxon>
        <taxon>Gunneridae</taxon>
        <taxon>Pentapetalae</taxon>
        <taxon>asterids</taxon>
        <taxon>lamiids</taxon>
        <taxon>Solanales</taxon>
        <taxon>Solanaceae</taxon>
        <taxon>Nicotianoideae</taxon>
        <taxon>Nicotianeae</taxon>
        <taxon>Nicotiana</taxon>
    </lineage>
</organism>
<keyword evidence="1" id="KW-1185">Reference proteome</keyword>
<name>A0AC58RVP9_TOBAC</name>
<evidence type="ECO:0000313" key="2">
    <source>
        <dbReference type="RefSeq" id="XP_075076817.1"/>
    </source>
</evidence>
<reference evidence="1" key="1">
    <citation type="journal article" date="2014" name="Nat. Commun.">
        <title>The tobacco genome sequence and its comparison with those of tomato and potato.</title>
        <authorList>
            <person name="Sierro N."/>
            <person name="Battey J.N."/>
            <person name="Ouadi S."/>
            <person name="Bakaher N."/>
            <person name="Bovet L."/>
            <person name="Willig A."/>
            <person name="Goepfert S."/>
            <person name="Peitsch M.C."/>
            <person name="Ivanov N.V."/>
        </authorList>
    </citation>
    <scope>NUCLEOTIDE SEQUENCE [LARGE SCALE GENOMIC DNA]</scope>
</reference>
<proteinExistence type="predicted"/>
<dbReference type="Proteomes" id="UP000790787">
    <property type="component" value="Chromosome 8"/>
</dbReference>
<sequence>MQEVVKKEIVKLLAATIIYPISDSPWVSPVQKELQDMIFTVFLMAIHGSWYNQIPIAPEDQDKTTFTCPYGTYAYRRIPFEGIVLGHNITAKGIEVNKAKIDLIEGLPSPTTVKGIRSFLGHTCFYKRFIKDFSKISKPLINLLMKDIKFDFSGDYLKALETLKEKLSTVSVVMSPD</sequence>
<gene>
    <name evidence="2" type="primary">LOC142163430</name>
</gene>
<dbReference type="RefSeq" id="XP_075076817.1">
    <property type="nucleotide sequence ID" value="XM_075220716.1"/>
</dbReference>